<dbReference type="PANTHER" id="PTHR21047">
    <property type="entry name" value="DTDP-6-DEOXY-D-GLUCOSE-3,5 EPIMERASE"/>
    <property type="match status" value="1"/>
</dbReference>
<evidence type="ECO:0000313" key="3">
    <source>
        <dbReference type="EMBL" id="MFK4264089.1"/>
    </source>
</evidence>
<dbReference type="Proteomes" id="UP001620295">
    <property type="component" value="Unassembled WGS sequence"/>
</dbReference>
<comment type="similarity">
    <text evidence="1">Belongs to the dTDP-4-dehydrorhamnose 3,5-epimerase family.</text>
</comment>
<organism evidence="3 4">
    <name type="scientific">Streptomyces milbemycinicus</name>
    <dbReference type="NCBI Taxonomy" id="476552"/>
    <lineage>
        <taxon>Bacteria</taxon>
        <taxon>Bacillati</taxon>
        <taxon>Actinomycetota</taxon>
        <taxon>Actinomycetes</taxon>
        <taxon>Kitasatosporales</taxon>
        <taxon>Streptomycetaceae</taxon>
        <taxon>Streptomyces</taxon>
    </lineage>
</organism>
<evidence type="ECO:0000256" key="1">
    <source>
        <dbReference type="ARBA" id="ARBA00010154"/>
    </source>
</evidence>
<dbReference type="InterPro" id="IPR000888">
    <property type="entry name" value="RmlC-like"/>
</dbReference>
<dbReference type="Gene3D" id="2.60.120.10">
    <property type="entry name" value="Jelly Rolls"/>
    <property type="match status" value="1"/>
</dbReference>
<dbReference type="InterPro" id="IPR014710">
    <property type="entry name" value="RmlC-like_jellyroll"/>
</dbReference>
<name>A0ABW8LE92_9ACTN</name>
<sequence length="187" mass="20347">MKPLSIDGTWLFQPQLFDDARGTFAAWHQRDVFQEATGRSMPLGQANLSTSRRGAIRGIHFADVPPGQAKYITCASGAVRDVVVDLRVGSPTFGRWEMVDLDDQSRQALFLTEGIGHAVQGLTEEATIVYMCSAGYVAERERAIHPLDPDLGIDWIPGVEPIPSAKDTVAPTVAEAQEAGLLPVYQL</sequence>
<keyword evidence="4" id="KW-1185">Reference proteome</keyword>
<protein>
    <submittedName>
        <fullName evidence="3">dTDP-4-dehydrorhamnose 3,5-epimerase family protein</fullName>
    </submittedName>
</protein>
<dbReference type="Pfam" id="PF00908">
    <property type="entry name" value="dTDP_sugar_isom"/>
    <property type="match status" value="1"/>
</dbReference>
<dbReference type="RefSeq" id="WP_404745660.1">
    <property type="nucleotide sequence ID" value="NZ_JBJDQH010000001.1"/>
</dbReference>
<dbReference type="EMBL" id="JBJDQH010000001">
    <property type="protein sequence ID" value="MFK4264089.1"/>
    <property type="molecule type" value="Genomic_DNA"/>
</dbReference>
<dbReference type="PANTHER" id="PTHR21047:SF2">
    <property type="entry name" value="THYMIDINE DIPHOSPHO-4-KETO-RHAMNOSE 3,5-EPIMERASE"/>
    <property type="match status" value="1"/>
</dbReference>
<gene>
    <name evidence="3" type="ORF">ACI2L5_04010</name>
</gene>
<evidence type="ECO:0000256" key="2">
    <source>
        <dbReference type="ARBA" id="ARBA00023235"/>
    </source>
</evidence>
<dbReference type="SUPFAM" id="SSF51182">
    <property type="entry name" value="RmlC-like cupins"/>
    <property type="match status" value="1"/>
</dbReference>
<dbReference type="CDD" id="cd00438">
    <property type="entry name" value="cupin_RmlC"/>
    <property type="match status" value="1"/>
</dbReference>
<evidence type="ECO:0000313" key="4">
    <source>
        <dbReference type="Proteomes" id="UP001620295"/>
    </source>
</evidence>
<proteinExistence type="inferred from homology"/>
<comment type="caution">
    <text evidence="3">The sequence shown here is derived from an EMBL/GenBank/DDBJ whole genome shotgun (WGS) entry which is preliminary data.</text>
</comment>
<accession>A0ABW8LE92</accession>
<reference evidence="3 4" key="1">
    <citation type="submission" date="2024-11" db="EMBL/GenBank/DDBJ databases">
        <title>The Natural Products Discovery Center: Release of the First 8490 Sequenced Strains for Exploring Actinobacteria Biosynthetic Diversity.</title>
        <authorList>
            <person name="Kalkreuter E."/>
            <person name="Kautsar S.A."/>
            <person name="Yang D."/>
            <person name="Bader C.D."/>
            <person name="Teijaro C.N."/>
            <person name="Fluegel L."/>
            <person name="Davis C.M."/>
            <person name="Simpson J.R."/>
            <person name="Lauterbach L."/>
            <person name="Steele A.D."/>
            <person name="Gui C."/>
            <person name="Meng S."/>
            <person name="Li G."/>
            <person name="Viehrig K."/>
            <person name="Ye F."/>
            <person name="Su P."/>
            <person name="Kiefer A.F."/>
            <person name="Nichols A."/>
            <person name="Cepeda A.J."/>
            <person name="Yan W."/>
            <person name="Fan B."/>
            <person name="Jiang Y."/>
            <person name="Adhikari A."/>
            <person name="Zheng C.-J."/>
            <person name="Schuster L."/>
            <person name="Cowan T.M."/>
            <person name="Smanski M.J."/>
            <person name="Chevrette M.G."/>
            <person name="De Carvalho L.P.S."/>
            <person name="Shen B."/>
        </authorList>
    </citation>
    <scope>NUCLEOTIDE SEQUENCE [LARGE SCALE GENOMIC DNA]</scope>
    <source>
        <strain evidence="3 4">NPDC020863</strain>
    </source>
</reference>
<keyword evidence="2" id="KW-0413">Isomerase</keyword>
<dbReference type="InterPro" id="IPR011051">
    <property type="entry name" value="RmlC_Cupin_sf"/>
</dbReference>